<proteinExistence type="predicted"/>
<keyword evidence="2" id="KW-1185">Reference proteome</keyword>
<accession>A0AAD3SFQ8</accession>
<dbReference type="EMBL" id="BSYO01000009">
    <property type="protein sequence ID" value="GMH09954.1"/>
    <property type="molecule type" value="Genomic_DNA"/>
</dbReference>
<protein>
    <submittedName>
        <fullName evidence="1">Uncharacterized protein</fullName>
    </submittedName>
</protein>
<organism evidence="1 2">
    <name type="scientific">Nepenthes gracilis</name>
    <name type="common">Slender pitcher plant</name>
    <dbReference type="NCBI Taxonomy" id="150966"/>
    <lineage>
        <taxon>Eukaryota</taxon>
        <taxon>Viridiplantae</taxon>
        <taxon>Streptophyta</taxon>
        <taxon>Embryophyta</taxon>
        <taxon>Tracheophyta</taxon>
        <taxon>Spermatophyta</taxon>
        <taxon>Magnoliopsida</taxon>
        <taxon>eudicotyledons</taxon>
        <taxon>Gunneridae</taxon>
        <taxon>Pentapetalae</taxon>
        <taxon>Caryophyllales</taxon>
        <taxon>Nepenthaceae</taxon>
        <taxon>Nepenthes</taxon>
    </lineage>
</organism>
<sequence>MTILFATVRSPPVTIVDLSRPCAMFPFPPLLTAFPRLSVSGEVVRPWGPWPPWLPDGMRDKERCVGVRRVEIFGLPLPGSI</sequence>
<dbReference type="AlphaFoldDB" id="A0AAD3SFQ8"/>
<gene>
    <name evidence="1" type="ORF">Nepgr_011795</name>
</gene>
<evidence type="ECO:0000313" key="1">
    <source>
        <dbReference type="EMBL" id="GMH09954.1"/>
    </source>
</evidence>
<reference evidence="1" key="1">
    <citation type="submission" date="2023-05" db="EMBL/GenBank/DDBJ databases">
        <title>Nepenthes gracilis genome sequencing.</title>
        <authorList>
            <person name="Fukushima K."/>
        </authorList>
    </citation>
    <scope>NUCLEOTIDE SEQUENCE</scope>
    <source>
        <strain evidence="1">SING2019-196</strain>
    </source>
</reference>
<name>A0AAD3SFQ8_NEPGR</name>
<comment type="caution">
    <text evidence="1">The sequence shown here is derived from an EMBL/GenBank/DDBJ whole genome shotgun (WGS) entry which is preliminary data.</text>
</comment>
<evidence type="ECO:0000313" key="2">
    <source>
        <dbReference type="Proteomes" id="UP001279734"/>
    </source>
</evidence>
<dbReference type="Proteomes" id="UP001279734">
    <property type="component" value="Unassembled WGS sequence"/>
</dbReference>